<dbReference type="AlphaFoldDB" id="A0A0E9SQ59"/>
<reference evidence="1" key="1">
    <citation type="submission" date="2014-11" db="EMBL/GenBank/DDBJ databases">
        <authorList>
            <person name="Amaro Gonzalez C."/>
        </authorList>
    </citation>
    <scope>NUCLEOTIDE SEQUENCE</scope>
</reference>
<accession>A0A0E9SQ59</accession>
<name>A0A0E9SQ59_ANGAN</name>
<proteinExistence type="predicted"/>
<reference evidence="1" key="2">
    <citation type="journal article" date="2015" name="Fish Shellfish Immunol.">
        <title>Early steps in the European eel (Anguilla anguilla)-Vibrio vulnificus interaction in the gills: Role of the RtxA13 toxin.</title>
        <authorList>
            <person name="Callol A."/>
            <person name="Pajuelo D."/>
            <person name="Ebbesson L."/>
            <person name="Teles M."/>
            <person name="MacKenzie S."/>
            <person name="Amaro C."/>
        </authorList>
    </citation>
    <scope>NUCLEOTIDE SEQUENCE</scope>
</reference>
<protein>
    <submittedName>
        <fullName evidence="1">Uncharacterized protein</fullName>
    </submittedName>
</protein>
<sequence>MSIGYYYDATSTRSISPRY</sequence>
<evidence type="ECO:0000313" key="1">
    <source>
        <dbReference type="EMBL" id="JAH43372.1"/>
    </source>
</evidence>
<organism evidence="1">
    <name type="scientific">Anguilla anguilla</name>
    <name type="common">European freshwater eel</name>
    <name type="synonym">Muraena anguilla</name>
    <dbReference type="NCBI Taxonomy" id="7936"/>
    <lineage>
        <taxon>Eukaryota</taxon>
        <taxon>Metazoa</taxon>
        <taxon>Chordata</taxon>
        <taxon>Craniata</taxon>
        <taxon>Vertebrata</taxon>
        <taxon>Euteleostomi</taxon>
        <taxon>Actinopterygii</taxon>
        <taxon>Neopterygii</taxon>
        <taxon>Teleostei</taxon>
        <taxon>Anguilliformes</taxon>
        <taxon>Anguillidae</taxon>
        <taxon>Anguilla</taxon>
    </lineage>
</organism>
<dbReference type="EMBL" id="GBXM01065205">
    <property type="protein sequence ID" value="JAH43372.1"/>
    <property type="molecule type" value="Transcribed_RNA"/>
</dbReference>